<evidence type="ECO:0000256" key="1">
    <source>
        <dbReference type="SAM" id="MobiDB-lite"/>
    </source>
</evidence>
<dbReference type="Proteomes" id="UP000217790">
    <property type="component" value="Unassembled WGS sequence"/>
</dbReference>
<gene>
    <name evidence="2" type="ORF">ARMGADRAFT_81618</name>
</gene>
<dbReference type="AlphaFoldDB" id="A0A2H3CAU5"/>
<sequence>MPQPSTRRNAQRRRHRQERSDDSFPCKDLFDAVLDKNLNPSEILHQVRRNLSLISASDIHYDPACSLSEEEFDELSVPIAVESRTRYIPGPITYYI</sequence>
<evidence type="ECO:0000313" key="3">
    <source>
        <dbReference type="Proteomes" id="UP000217790"/>
    </source>
</evidence>
<feature type="region of interest" description="Disordered" evidence="1">
    <location>
        <begin position="1"/>
        <end position="24"/>
    </location>
</feature>
<dbReference type="EMBL" id="KZ293750">
    <property type="protein sequence ID" value="PBK80195.1"/>
    <property type="molecule type" value="Genomic_DNA"/>
</dbReference>
<proteinExistence type="predicted"/>
<name>A0A2H3CAU5_ARMGA</name>
<dbReference type="STRING" id="47427.A0A2H3CAU5"/>
<reference evidence="3" key="1">
    <citation type="journal article" date="2017" name="Nat. Ecol. Evol.">
        <title>Genome expansion and lineage-specific genetic innovations in the forest pathogenic fungi Armillaria.</title>
        <authorList>
            <person name="Sipos G."/>
            <person name="Prasanna A.N."/>
            <person name="Walter M.C."/>
            <person name="O'Connor E."/>
            <person name="Balint B."/>
            <person name="Krizsan K."/>
            <person name="Kiss B."/>
            <person name="Hess J."/>
            <person name="Varga T."/>
            <person name="Slot J."/>
            <person name="Riley R."/>
            <person name="Boka B."/>
            <person name="Rigling D."/>
            <person name="Barry K."/>
            <person name="Lee J."/>
            <person name="Mihaltcheva S."/>
            <person name="LaButti K."/>
            <person name="Lipzen A."/>
            <person name="Waldron R."/>
            <person name="Moloney N.M."/>
            <person name="Sperisen C."/>
            <person name="Kredics L."/>
            <person name="Vagvoelgyi C."/>
            <person name="Patrignani A."/>
            <person name="Fitzpatrick D."/>
            <person name="Nagy I."/>
            <person name="Doyle S."/>
            <person name="Anderson J.B."/>
            <person name="Grigoriev I.V."/>
            <person name="Gueldener U."/>
            <person name="Muensterkoetter M."/>
            <person name="Nagy L.G."/>
        </authorList>
    </citation>
    <scope>NUCLEOTIDE SEQUENCE [LARGE SCALE GENOMIC DNA]</scope>
    <source>
        <strain evidence="3">Ar21-2</strain>
    </source>
</reference>
<evidence type="ECO:0000313" key="2">
    <source>
        <dbReference type="EMBL" id="PBK80195.1"/>
    </source>
</evidence>
<organism evidence="2 3">
    <name type="scientific">Armillaria gallica</name>
    <name type="common">Bulbous honey fungus</name>
    <name type="synonym">Armillaria bulbosa</name>
    <dbReference type="NCBI Taxonomy" id="47427"/>
    <lineage>
        <taxon>Eukaryota</taxon>
        <taxon>Fungi</taxon>
        <taxon>Dikarya</taxon>
        <taxon>Basidiomycota</taxon>
        <taxon>Agaricomycotina</taxon>
        <taxon>Agaricomycetes</taxon>
        <taxon>Agaricomycetidae</taxon>
        <taxon>Agaricales</taxon>
        <taxon>Marasmiineae</taxon>
        <taxon>Physalacriaceae</taxon>
        <taxon>Armillaria</taxon>
    </lineage>
</organism>
<keyword evidence="3" id="KW-1185">Reference proteome</keyword>
<protein>
    <submittedName>
        <fullName evidence="2">Uncharacterized protein</fullName>
    </submittedName>
</protein>
<accession>A0A2H3CAU5</accession>
<dbReference type="InParanoid" id="A0A2H3CAU5"/>